<dbReference type="InterPro" id="IPR007110">
    <property type="entry name" value="Ig-like_dom"/>
</dbReference>
<keyword evidence="1" id="KW-1015">Disulfide bond</keyword>
<feature type="region of interest" description="Disordered" evidence="3">
    <location>
        <begin position="362"/>
        <end position="389"/>
    </location>
</feature>
<dbReference type="Gene3D" id="2.60.40.10">
    <property type="entry name" value="Immunoglobulins"/>
    <property type="match status" value="1"/>
</dbReference>
<name>A0A8S1B9F7_ARCPL</name>
<evidence type="ECO:0000256" key="4">
    <source>
        <dbReference type="SAM" id="Phobius"/>
    </source>
</evidence>
<sequence length="673" mass="74679">MFSSPYCLLSCVILLLYSPKTCTGDIPSPPLVLYGPEEPEWTDVLVRRVGDNLTLICELRGTTPRSLFVWNIPENGTIGIRPYKVDAGSGTSTSTSSTFIKEQVGISDSGQYMCSSPPFSVTKYILVQSRGPKYCGRGTFWCGTRCMAPQYVCDGRADCADDEDEAPHMCSQHICSRPDKLNCSTGRCISEAACCRTVGPLCQQPSCCDEHPHNSRLEGYVDVEYPALFDDRHAPDDYGFIQSTIYTVTACALIFMLAVVLLVSAICKMHMKRAALRSYAHAERATRQHYSVQYAQTHRFPPCYEASRLLEAEARAPASPARDTSLQCSPECGPEAPPAERSGGGLTRLSAIFSSRYRQVPTQPPDVELTNVRSTSLNNSPTRNRTLDNYRSPTYCDLNTSEFFFTNPETGDYGRDLNYMATPIELMRNRNSSIERVIDQLDRQRLTLQLGRFQLSIPRFGRRNESDRRPDTPNVAEINIDDLDFVRMTSHDTYTLNGRTIRLLGANFENYPLLPDGTRPPPYNEAMRCKFFGPPPEYLSREGLNSRVDEEARNNVEMPPCYDELNGENSNNNNNPVASGSGNNNNVETIDSANIDTVRDRSMASTSNNNTNDASISNNNNNNSSTNSPAMTVTNTEGNESNSNNNNQSISSIINNLPAIDSDINANDTIVNC</sequence>
<feature type="transmembrane region" description="Helical" evidence="4">
    <location>
        <begin position="245"/>
        <end position="267"/>
    </location>
</feature>
<dbReference type="InterPro" id="IPR036055">
    <property type="entry name" value="LDL_receptor-like_sf"/>
</dbReference>
<dbReference type="PROSITE" id="PS50835">
    <property type="entry name" value="IG_LIKE"/>
    <property type="match status" value="1"/>
</dbReference>
<evidence type="ECO:0000256" key="3">
    <source>
        <dbReference type="SAM" id="MobiDB-lite"/>
    </source>
</evidence>
<dbReference type="PROSITE" id="PS50068">
    <property type="entry name" value="LDLRA_2"/>
    <property type="match status" value="1"/>
</dbReference>
<dbReference type="CDD" id="cd00112">
    <property type="entry name" value="LDLa"/>
    <property type="match status" value="1"/>
</dbReference>
<dbReference type="InterPro" id="IPR013783">
    <property type="entry name" value="Ig-like_fold"/>
</dbReference>
<keyword evidence="5" id="KW-0732">Signal</keyword>
<feature type="region of interest" description="Disordered" evidence="3">
    <location>
        <begin position="548"/>
        <end position="589"/>
    </location>
</feature>
<dbReference type="InterPro" id="IPR036179">
    <property type="entry name" value="Ig-like_dom_sf"/>
</dbReference>
<dbReference type="AlphaFoldDB" id="A0A8S1B9F7"/>
<gene>
    <name evidence="7" type="ORF">APLA_LOCUS14536</name>
</gene>
<feature type="compositionally biased region" description="Polar residues" evidence="3">
    <location>
        <begin position="629"/>
        <end position="638"/>
    </location>
</feature>
<dbReference type="InterPro" id="IPR023415">
    <property type="entry name" value="LDLR_class-A_CS"/>
</dbReference>
<keyword evidence="4" id="KW-0812">Transmembrane</keyword>
<accession>A0A8S1B9F7</accession>
<organism evidence="7 8">
    <name type="scientific">Arctia plantaginis</name>
    <name type="common">Wood tiger moth</name>
    <name type="synonym">Phalaena plantaginis</name>
    <dbReference type="NCBI Taxonomy" id="874455"/>
    <lineage>
        <taxon>Eukaryota</taxon>
        <taxon>Metazoa</taxon>
        <taxon>Ecdysozoa</taxon>
        <taxon>Arthropoda</taxon>
        <taxon>Hexapoda</taxon>
        <taxon>Insecta</taxon>
        <taxon>Pterygota</taxon>
        <taxon>Neoptera</taxon>
        <taxon>Endopterygota</taxon>
        <taxon>Lepidoptera</taxon>
        <taxon>Glossata</taxon>
        <taxon>Ditrysia</taxon>
        <taxon>Noctuoidea</taxon>
        <taxon>Erebidae</taxon>
        <taxon>Arctiinae</taxon>
        <taxon>Arctia</taxon>
    </lineage>
</organism>
<feature type="domain" description="Ig-like" evidence="6">
    <location>
        <begin position="39"/>
        <end position="114"/>
    </location>
</feature>
<keyword evidence="8" id="KW-1185">Reference proteome</keyword>
<reference evidence="7 8" key="1">
    <citation type="submission" date="2020-04" db="EMBL/GenBank/DDBJ databases">
        <authorList>
            <person name="Wallbank WR R."/>
            <person name="Pardo Diaz C."/>
            <person name="Kozak K."/>
            <person name="Martin S."/>
            <person name="Jiggins C."/>
            <person name="Moest M."/>
            <person name="Warren A I."/>
            <person name="Byers J.R.P. K."/>
            <person name="Montejo-Kovacevich G."/>
            <person name="Yen C E."/>
        </authorList>
    </citation>
    <scope>NUCLEOTIDE SEQUENCE [LARGE SCALE GENOMIC DNA]</scope>
</reference>
<dbReference type="OrthoDB" id="6118542at2759"/>
<evidence type="ECO:0000256" key="1">
    <source>
        <dbReference type="ARBA" id="ARBA00023157"/>
    </source>
</evidence>
<feature type="compositionally biased region" description="Low complexity" evidence="3">
    <location>
        <begin position="567"/>
        <end position="586"/>
    </location>
</feature>
<feature type="signal peptide" evidence="5">
    <location>
        <begin position="1"/>
        <end position="23"/>
    </location>
</feature>
<protein>
    <recommendedName>
        <fullName evidence="6">Ig-like domain-containing protein</fullName>
    </recommendedName>
</protein>
<feature type="compositionally biased region" description="Low complexity" evidence="3">
    <location>
        <begin position="605"/>
        <end position="628"/>
    </location>
</feature>
<dbReference type="PROSITE" id="PS01209">
    <property type="entry name" value="LDLRA_1"/>
    <property type="match status" value="1"/>
</dbReference>
<feature type="chain" id="PRO_5035919893" description="Ig-like domain-containing protein" evidence="5">
    <location>
        <begin position="24"/>
        <end position="673"/>
    </location>
</feature>
<keyword evidence="4" id="KW-1133">Transmembrane helix</keyword>
<dbReference type="EMBL" id="CADEBC010000563">
    <property type="protein sequence ID" value="CAB3254440.1"/>
    <property type="molecule type" value="Genomic_DNA"/>
</dbReference>
<evidence type="ECO:0000313" key="8">
    <source>
        <dbReference type="Proteomes" id="UP000494106"/>
    </source>
</evidence>
<dbReference type="SMART" id="SM00192">
    <property type="entry name" value="LDLa"/>
    <property type="match status" value="1"/>
</dbReference>
<feature type="region of interest" description="Disordered" evidence="3">
    <location>
        <begin position="314"/>
        <end position="345"/>
    </location>
</feature>
<evidence type="ECO:0000313" key="7">
    <source>
        <dbReference type="EMBL" id="CAB3254440.1"/>
    </source>
</evidence>
<dbReference type="SUPFAM" id="SSF57424">
    <property type="entry name" value="LDL receptor-like module"/>
    <property type="match status" value="1"/>
</dbReference>
<comment type="caution">
    <text evidence="2">Lacks conserved residue(s) required for the propagation of feature annotation.</text>
</comment>
<evidence type="ECO:0000256" key="2">
    <source>
        <dbReference type="PROSITE-ProRule" id="PRU00124"/>
    </source>
</evidence>
<dbReference type="SUPFAM" id="SSF48726">
    <property type="entry name" value="Immunoglobulin"/>
    <property type="match status" value="1"/>
</dbReference>
<proteinExistence type="predicted"/>
<dbReference type="Pfam" id="PF00057">
    <property type="entry name" value="Ldl_recept_a"/>
    <property type="match status" value="1"/>
</dbReference>
<feature type="compositionally biased region" description="Low complexity" evidence="3">
    <location>
        <begin position="639"/>
        <end position="649"/>
    </location>
</feature>
<dbReference type="Gene3D" id="4.10.400.10">
    <property type="entry name" value="Low-density Lipoprotein Receptor"/>
    <property type="match status" value="1"/>
</dbReference>
<evidence type="ECO:0000259" key="6">
    <source>
        <dbReference type="PROSITE" id="PS50835"/>
    </source>
</evidence>
<dbReference type="Proteomes" id="UP000494106">
    <property type="component" value="Unassembled WGS sequence"/>
</dbReference>
<feature type="region of interest" description="Disordered" evidence="3">
    <location>
        <begin position="602"/>
        <end position="649"/>
    </location>
</feature>
<feature type="compositionally biased region" description="Polar residues" evidence="3">
    <location>
        <begin position="371"/>
        <end position="389"/>
    </location>
</feature>
<comment type="caution">
    <text evidence="7">The sequence shown here is derived from an EMBL/GenBank/DDBJ whole genome shotgun (WGS) entry which is preliminary data.</text>
</comment>
<keyword evidence="4" id="KW-0472">Membrane</keyword>
<evidence type="ECO:0000256" key="5">
    <source>
        <dbReference type="SAM" id="SignalP"/>
    </source>
</evidence>
<dbReference type="InterPro" id="IPR002172">
    <property type="entry name" value="LDrepeatLR_classA_rpt"/>
</dbReference>